<dbReference type="PRINTS" id="PR00508">
    <property type="entry name" value="S21N4MTFRASE"/>
</dbReference>
<evidence type="ECO:0000256" key="4">
    <source>
        <dbReference type="RuleBase" id="RU362026"/>
    </source>
</evidence>
<dbReference type="Proteomes" id="UP000190890">
    <property type="component" value="Unassembled WGS sequence"/>
</dbReference>
<evidence type="ECO:0000256" key="2">
    <source>
        <dbReference type="ARBA" id="ARBA00022679"/>
    </source>
</evidence>
<reference evidence="6 7" key="1">
    <citation type="submission" date="2016-05" db="EMBL/GenBank/DDBJ databases">
        <title>Microbial solvent formation.</title>
        <authorList>
            <person name="Poehlein A."/>
            <person name="Montoya Solano J.D."/>
            <person name="Flitsch S."/>
            <person name="Krabben P."/>
            <person name="Duerre P."/>
            <person name="Daniel R."/>
        </authorList>
    </citation>
    <scope>NUCLEOTIDE SEQUENCE [LARGE SCALE GENOMIC DNA]</scope>
    <source>
        <strain evidence="6 7">DSM 2619</strain>
    </source>
</reference>
<dbReference type="AlphaFoldDB" id="A0A1S8TVL3"/>
<proteinExistence type="inferred from homology"/>
<keyword evidence="3" id="KW-0680">Restriction system</keyword>
<dbReference type="InterPro" id="IPR002941">
    <property type="entry name" value="DNA_methylase_N4/N6"/>
</dbReference>
<comment type="similarity">
    <text evidence="4">Belongs to the N(4)/N(6)-methyltransferase family.</text>
</comment>
<keyword evidence="1 6" id="KW-0489">Methyltransferase</keyword>
<dbReference type="GO" id="GO:0032259">
    <property type="term" value="P:methylation"/>
    <property type="evidence" value="ECO:0007669"/>
    <property type="project" value="UniProtKB-KW"/>
</dbReference>
<evidence type="ECO:0000256" key="1">
    <source>
        <dbReference type="ARBA" id="ARBA00022603"/>
    </source>
</evidence>
<dbReference type="Gene3D" id="3.40.50.150">
    <property type="entry name" value="Vaccinia Virus protein VP39"/>
    <property type="match status" value="1"/>
</dbReference>
<gene>
    <name evidence="6" type="primary">rsrIM</name>
    <name evidence="6" type="ORF">CLPUN_09500</name>
</gene>
<evidence type="ECO:0000313" key="7">
    <source>
        <dbReference type="Proteomes" id="UP000190890"/>
    </source>
</evidence>
<dbReference type="Pfam" id="PF01555">
    <property type="entry name" value="N6_N4_Mtase"/>
    <property type="match status" value="1"/>
</dbReference>
<dbReference type="GO" id="GO:0003677">
    <property type="term" value="F:DNA binding"/>
    <property type="evidence" value="ECO:0007669"/>
    <property type="project" value="InterPro"/>
</dbReference>
<dbReference type="GO" id="GO:0009307">
    <property type="term" value="P:DNA restriction-modification system"/>
    <property type="evidence" value="ECO:0007669"/>
    <property type="project" value="UniProtKB-KW"/>
</dbReference>
<protein>
    <recommendedName>
        <fullName evidence="4">Methyltransferase</fullName>
        <ecNumber evidence="4">2.1.1.-</ecNumber>
    </recommendedName>
</protein>
<dbReference type="InterPro" id="IPR001091">
    <property type="entry name" value="RM_Methyltransferase"/>
</dbReference>
<keyword evidence="2 6" id="KW-0808">Transferase</keyword>
<name>A0A1S8TVL3_9CLOT</name>
<dbReference type="GO" id="GO:0008170">
    <property type="term" value="F:N-methyltransferase activity"/>
    <property type="evidence" value="ECO:0007669"/>
    <property type="project" value="InterPro"/>
</dbReference>
<dbReference type="EMBL" id="LZZM01000053">
    <property type="protein sequence ID" value="OOM81766.1"/>
    <property type="molecule type" value="Genomic_DNA"/>
</dbReference>
<evidence type="ECO:0000259" key="5">
    <source>
        <dbReference type="Pfam" id="PF01555"/>
    </source>
</evidence>
<feature type="domain" description="DNA methylase N-4/N-6" evidence="5">
    <location>
        <begin position="22"/>
        <end position="234"/>
    </location>
</feature>
<keyword evidence="7" id="KW-1185">Reference proteome</keyword>
<dbReference type="STRING" id="29367.CLPUN_09500"/>
<comment type="caution">
    <text evidence="6">The sequence shown here is derived from an EMBL/GenBank/DDBJ whole genome shotgun (WGS) entry which is preliminary data.</text>
</comment>
<sequence length="252" mass="29217">MINQIINDDCLNVLKEIKDNSIDLVISDLPFEMTENEWDKIIPIKSMFKELNRVIKDNGVIALMSAGMFTAELMTANKKYYRYSWIWKPKEKTNFLNANRMPLRQHIDIPIFYKKLPVYNPQKTTGHKPMNKYTKHSSDGSNYGKTKIGTCGGGNTDRFPTTIIDIPYKTIKNDERLHPTQKPVELYEYLIKTYTNERGTVLDITAGSCVLAEAAINTDRNYICVEKDEEYCRKGKLRIEEYIKNGQQLKII</sequence>
<dbReference type="InterPro" id="IPR029063">
    <property type="entry name" value="SAM-dependent_MTases_sf"/>
</dbReference>
<dbReference type="SUPFAM" id="SSF53335">
    <property type="entry name" value="S-adenosyl-L-methionine-dependent methyltransferases"/>
    <property type="match status" value="1"/>
</dbReference>
<accession>A0A1S8TVL3</accession>
<dbReference type="EC" id="2.1.1.-" evidence="4"/>
<organism evidence="6 7">
    <name type="scientific">Clostridium puniceum</name>
    <dbReference type="NCBI Taxonomy" id="29367"/>
    <lineage>
        <taxon>Bacteria</taxon>
        <taxon>Bacillati</taxon>
        <taxon>Bacillota</taxon>
        <taxon>Clostridia</taxon>
        <taxon>Eubacteriales</taxon>
        <taxon>Clostridiaceae</taxon>
        <taxon>Clostridium</taxon>
    </lineage>
</organism>
<dbReference type="RefSeq" id="WP_077846208.1">
    <property type="nucleotide sequence ID" value="NZ_LZZM01000053.1"/>
</dbReference>
<evidence type="ECO:0000256" key="3">
    <source>
        <dbReference type="ARBA" id="ARBA00022747"/>
    </source>
</evidence>
<evidence type="ECO:0000313" key="6">
    <source>
        <dbReference type="EMBL" id="OOM81766.1"/>
    </source>
</evidence>